<dbReference type="InterPro" id="IPR003594">
    <property type="entry name" value="HATPase_dom"/>
</dbReference>
<dbReference type="InterPro" id="IPR005467">
    <property type="entry name" value="His_kinase_dom"/>
</dbReference>
<dbReference type="InterPro" id="IPR003661">
    <property type="entry name" value="HisK_dim/P_dom"/>
</dbReference>
<organism evidence="8">
    <name type="scientific">anaerobic digester metagenome</name>
    <dbReference type="NCBI Taxonomy" id="1263854"/>
    <lineage>
        <taxon>unclassified sequences</taxon>
        <taxon>metagenomes</taxon>
        <taxon>ecological metagenomes</taxon>
    </lineage>
</organism>
<evidence type="ECO:0000259" key="7">
    <source>
        <dbReference type="PROSITE" id="PS50109"/>
    </source>
</evidence>
<dbReference type="SMART" id="SM00387">
    <property type="entry name" value="HATPase_c"/>
    <property type="match status" value="1"/>
</dbReference>
<dbReference type="InterPro" id="IPR036097">
    <property type="entry name" value="HisK_dim/P_sf"/>
</dbReference>
<dbReference type="PRINTS" id="PR00344">
    <property type="entry name" value="BCTRLSENSOR"/>
</dbReference>
<feature type="domain" description="Histidine kinase" evidence="7">
    <location>
        <begin position="9"/>
        <end position="227"/>
    </location>
</feature>
<dbReference type="EMBL" id="CAADRM010000076">
    <property type="protein sequence ID" value="VFU13260.1"/>
    <property type="molecule type" value="Genomic_DNA"/>
</dbReference>
<evidence type="ECO:0000256" key="1">
    <source>
        <dbReference type="ARBA" id="ARBA00000085"/>
    </source>
</evidence>
<comment type="catalytic activity">
    <reaction evidence="1">
        <text>ATP + protein L-histidine = ADP + protein N-phospho-L-histidine.</text>
        <dbReference type="EC" id="2.7.13.3"/>
    </reaction>
</comment>
<dbReference type="GO" id="GO:0000155">
    <property type="term" value="F:phosphorelay sensor kinase activity"/>
    <property type="evidence" value="ECO:0007669"/>
    <property type="project" value="InterPro"/>
</dbReference>
<dbReference type="PANTHER" id="PTHR43711">
    <property type="entry name" value="TWO-COMPONENT HISTIDINE KINASE"/>
    <property type="match status" value="1"/>
</dbReference>
<dbReference type="Pfam" id="PF02518">
    <property type="entry name" value="HATPase_c"/>
    <property type="match status" value="1"/>
</dbReference>
<protein>
    <recommendedName>
        <fullName evidence="2">histidine kinase</fullName>
        <ecNumber evidence="2">2.7.13.3</ecNumber>
    </recommendedName>
</protein>
<dbReference type="EC" id="2.7.13.3" evidence="2"/>
<dbReference type="InterPro" id="IPR036890">
    <property type="entry name" value="HATPase_C_sf"/>
</dbReference>
<gene>
    <name evidence="8" type="primary">phoR</name>
    <name evidence="8" type="ORF">SCFA_1670002</name>
</gene>
<evidence type="ECO:0000313" key="8">
    <source>
        <dbReference type="EMBL" id="VFU13260.1"/>
    </source>
</evidence>
<dbReference type="PROSITE" id="PS50109">
    <property type="entry name" value="HIS_KIN"/>
    <property type="match status" value="1"/>
</dbReference>
<keyword evidence="4 8" id="KW-0808">Transferase</keyword>
<evidence type="ECO:0000256" key="5">
    <source>
        <dbReference type="ARBA" id="ARBA00022777"/>
    </source>
</evidence>
<name>A0A485LX90_9ZZZZ</name>
<dbReference type="Gene3D" id="3.30.565.10">
    <property type="entry name" value="Histidine kinase-like ATPase, C-terminal domain"/>
    <property type="match status" value="1"/>
</dbReference>
<dbReference type="CDD" id="cd00082">
    <property type="entry name" value="HisKA"/>
    <property type="match status" value="1"/>
</dbReference>
<keyword evidence="5" id="KW-0418">Kinase</keyword>
<sequence>MTPPDILTVLGHDLKAPLNAVVSYLEIMQNRIMGESLDPYMPILEKSMVRLHQMRQLITDVVAWSRTRDPSTPRNPTSRDISEIARLILERYWKEALARNITLSADIEDDIIMDTGAGEIDLLIGQLIDNAVKYNREDGQVCLTLKKAGDRIAIEVADTGIGMTGEEQSRLFHEFVRIKNEKTRDIWGTGLGLAIVKQIVGLYGGTVSVRSEPDRGTTFSITLPLRWSASQPVSEDIVL</sequence>
<dbReference type="Gene3D" id="1.10.287.130">
    <property type="match status" value="1"/>
</dbReference>
<evidence type="ECO:0000256" key="2">
    <source>
        <dbReference type="ARBA" id="ARBA00012438"/>
    </source>
</evidence>
<keyword evidence="6" id="KW-0902">Two-component regulatory system</keyword>
<dbReference type="SUPFAM" id="SSF47384">
    <property type="entry name" value="Homodimeric domain of signal transducing histidine kinase"/>
    <property type="match status" value="1"/>
</dbReference>
<accession>A0A485LX90</accession>
<dbReference type="InterPro" id="IPR050736">
    <property type="entry name" value="Sensor_HK_Regulatory"/>
</dbReference>
<evidence type="ECO:0000256" key="3">
    <source>
        <dbReference type="ARBA" id="ARBA00022553"/>
    </source>
</evidence>
<dbReference type="SUPFAM" id="SSF55874">
    <property type="entry name" value="ATPase domain of HSP90 chaperone/DNA topoisomerase II/histidine kinase"/>
    <property type="match status" value="1"/>
</dbReference>
<dbReference type="AlphaFoldDB" id="A0A485LX90"/>
<dbReference type="InterPro" id="IPR004358">
    <property type="entry name" value="Sig_transdc_His_kin-like_C"/>
</dbReference>
<evidence type="ECO:0000256" key="4">
    <source>
        <dbReference type="ARBA" id="ARBA00022679"/>
    </source>
</evidence>
<proteinExistence type="predicted"/>
<dbReference type="PANTHER" id="PTHR43711:SF26">
    <property type="entry name" value="SENSOR HISTIDINE KINASE RCSC"/>
    <property type="match status" value="1"/>
</dbReference>
<dbReference type="FunFam" id="3.30.565.10:FF:000006">
    <property type="entry name" value="Sensor histidine kinase WalK"/>
    <property type="match status" value="1"/>
</dbReference>
<keyword evidence="3" id="KW-0597">Phosphoprotein</keyword>
<evidence type="ECO:0000256" key="6">
    <source>
        <dbReference type="ARBA" id="ARBA00023012"/>
    </source>
</evidence>
<reference evidence="8" key="1">
    <citation type="submission" date="2019-03" db="EMBL/GenBank/DDBJ databases">
        <authorList>
            <person name="Hao L."/>
        </authorList>
    </citation>
    <scope>NUCLEOTIDE SEQUENCE</scope>
</reference>